<sequence>MRLVGSEARQLALLQFLITSKGLQSPFYTNQAASKTWLTTQAKLKNKLHPSARLDL</sequence>
<dbReference type="Proteomes" id="UP000326678">
    <property type="component" value="Chromosome Gxm1"/>
</dbReference>
<name>A0A5P8W3Q8_9NOSO</name>
<dbReference type="KEGG" id="nsh:GXM_04833"/>
<proteinExistence type="predicted"/>
<reference evidence="1 2" key="1">
    <citation type="submission" date="2019-10" db="EMBL/GenBank/DDBJ databases">
        <title>Genomic and transcriptomic insights into the perfect genentic adaptation of a filamentous nitrogen-fixing cyanobacterium to rice fields.</title>
        <authorList>
            <person name="Chen Z."/>
        </authorList>
    </citation>
    <scope>NUCLEOTIDE SEQUENCE [LARGE SCALE GENOMIC DNA]</scope>
    <source>
        <strain evidence="1">CCNUC1</strain>
    </source>
</reference>
<protein>
    <submittedName>
        <fullName evidence="1">Uncharacterized protein</fullName>
    </submittedName>
</protein>
<dbReference type="EMBL" id="CP045226">
    <property type="protein sequence ID" value="QFS47343.1"/>
    <property type="molecule type" value="Genomic_DNA"/>
</dbReference>
<keyword evidence="2" id="KW-1185">Reference proteome</keyword>
<gene>
    <name evidence="1" type="ORF">GXM_04833</name>
</gene>
<organism evidence="1 2">
    <name type="scientific">Nostoc sphaeroides CCNUC1</name>
    <dbReference type="NCBI Taxonomy" id="2653204"/>
    <lineage>
        <taxon>Bacteria</taxon>
        <taxon>Bacillati</taxon>
        <taxon>Cyanobacteriota</taxon>
        <taxon>Cyanophyceae</taxon>
        <taxon>Nostocales</taxon>
        <taxon>Nostocaceae</taxon>
        <taxon>Nostoc</taxon>
    </lineage>
</organism>
<accession>A0A5P8W3Q8</accession>
<evidence type="ECO:0000313" key="1">
    <source>
        <dbReference type="EMBL" id="QFS47343.1"/>
    </source>
</evidence>
<dbReference type="AlphaFoldDB" id="A0A5P8W3Q8"/>
<evidence type="ECO:0000313" key="2">
    <source>
        <dbReference type="Proteomes" id="UP000326678"/>
    </source>
</evidence>